<evidence type="ECO:0000256" key="15">
    <source>
        <dbReference type="SAM" id="Phobius"/>
    </source>
</evidence>
<organism evidence="18 19">
    <name type="scientific">Petrolisthes manimaculis</name>
    <dbReference type="NCBI Taxonomy" id="1843537"/>
    <lineage>
        <taxon>Eukaryota</taxon>
        <taxon>Metazoa</taxon>
        <taxon>Ecdysozoa</taxon>
        <taxon>Arthropoda</taxon>
        <taxon>Crustacea</taxon>
        <taxon>Multicrustacea</taxon>
        <taxon>Malacostraca</taxon>
        <taxon>Eumalacostraca</taxon>
        <taxon>Eucarida</taxon>
        <taxon>Decapoda</taxon>
        <taxon>Pleocyemata</taxon>
        <taxon>Anomura</taxon>
        <taxon>Galatheoidea</taxon>
        <taxon>Porcellanidae</taxon>
        <taxon>Petrolisthes</taxon>
    </lineage>
</organism>
<comment type="caution">
    <text evidence="18">The sequence shown here is derived from an EMBL/GenBank/DDBJ whole genome shotgun (WGS) entry which is preliminary data.</text>
</comment>
<dbReference type="FunFam" id="1.20.1560.10:FF:000009">
    <property type="entry name" value="ABC transporter B family member 1"/>
    <property type="match status" value="1"/>
</dbReference>
<dbReference type="GO" id="GO:0005524">
    <property type="term" value="F:ATP binding"/>
    <property type="evidence" value="ECO:0007669"/>
    <property type="project" value="UniProtKB-KW"/>
</dbReference>
<dbReference type="PROSITE" id="PS50893">
    <property type="entry name" value="ABC_TRANSPORTER_2"/>
    <property type="match status" value="2"/>
</dbReference>
<dbReference type="InterPro" id="IPR003593">
    <property type="entry name" value="AAA+_ATPase"/>
</dbReference>
<evidence type="ECO:0000259" key="16">
    <source>
        <dbReference type="PROSITE" id="PS50893"/>
    </source>
</evidence>
<feature type="domain" description="ABC transmembrane type-1" evidence="17">
    <location>
        <begin position="790"/>
        <end position="1077"/>
    </location>
</feature>
<dbReference type="InterPro" id="IPR011527">
    <property type="entry name" value="ABC1_TM_dom"/>
</dbReference>
<dbReference type="FunFam" id="1.20.1560.10:FF:000018">
    <property type="entry name" value="ATP-binding cassette subfamily B member 11"/>
    <property type="match status" value="1"/>
</dbReference>
<evidence type="ECO:0000256" key="5">
    <source>
        <dbReference type="ARBA" id="ARBA00022692"/>
    </source>
</evidence>
<dbReference type="PANTHER" id="PTHR43394">
    <property type="entry name" value="ATP-DEPENDENT PERMEASE MDL1, MITOCHONDRIAL"/>
    <property type="match status" value="1"/>
</dbReference>
<dbReference type="Gene3D" id="1.20.1560.10">
    <property type="entry name" value="ABC transporter type 1, transmembrane domain"/>
    <property type="match status" value="2"/>
</dbReference>
<dbReference type="InterPro" id="IPR003439">
    <property type="entry name" value="ABC_transporter-like_ATP-bd"/>
</dbReference>
<evidence type="ECO:0000256" key="8">
    <source>
        <dbReference type="ARBA" id="ARBA00022840"/>
    </source>
</evidence>
<dbReference type="PROSITE" id="PS00211">
    <property type="entry name" value="ABC_TRANSPORTER_1"/>
    <property type="match status" value="2"/>
</dbReference>
<dbReference type="GO" id="GO:0015421">
    <property type="term" value="F:ABC-type oligopeptide transporter activity"/>
    <property type="evidence" value="ECO:0007669"/>
    <property type="project" value="TreeGrafter"/>
</dbReference>
<feature type="transmembrane region" description="Helical" evidence="15">
    <location>
        <begin position="157"/>
        <end position="179"/>
    </location>
</feature>
<feature type="domain" description="ABC transporter" evidence="16">
    <location>
        <begin position="443"/>
        <end position="679"/>
    </location>
</feature>
<dbReference type="GO" id="GO:0008559">
    <property type="term" value="F:ABC-type xenobiotic transporter activity"/>
    <property type="evidence" value="ECO:0007669"/>
    <property type="project" value="UniProtKB-EC"/>
</dbReference>
<dbReference type="Pfam" id="PF00664">
    <property type="entry name" value="ABC_membrane"/>
    <property type="match status" value="2"/>
</dbReference>
<proteinExistence type="inferred from homology"/>
<feature type="transmembrane region" description="Helical" evidence="15">
    <location>
        <begin position="236"/>
        <end position="255"/>
    </location>
</feature>
<feature type="domain" description="ABC transmembrane type-1" evidence="17">
    <location>
        <begin position="81"/>
        <end position="406"/>
    </location>
</feature>
<feature type="region of interest" description="Disordered" evidence="14">
    <location>
        <begin position="724"/>
        <end position="772"/>
    </location>
</feature>
<feature type="transmembrane region" description="Helical" evidence="15">
    <location>
        <begin position="339"/>
        <end position="362"/>
    </location>
</feature>
<dbReference type="GO" id="GO:0016887">
    <property type="term" value="F:ATP hydrolysis activity"/>
    <property type="evidence" value="ECO:0007669"/>
    <property type="project" value="InterPro"/>
</dbReference>
<feature type="transmembrane region" description="Helical" evidence="15">
    <location>
        <begin position="1016"/>
        <end position="1038"/>
    </location>
</feature>
<evidence type="ECO:0000256" key="7">
    <source>
        <dbReference type="ARBA" id="ARBA00022741"/>
    </source>
</evidence>
<dbReference type="GO" id="GO:0017085">
    <property type="term" value="P:response to insecticide"/>
    <property type="evidence" value="ECO:0007669"/>
    <property type="project" value="UniProtKB-ARBA"/>
</dbReference>
<dbReference type="InterPro" id="IPR027417">
    <property type="entry name" value="P-loop_NTPase"/>
</dbReference>
<feature type="transmembrane region" description="Helical" evidence="15">
    <location>
        <begin position="788"/>
        <end position="811"/>
    </location>
</feature>
<dbReference type="CDD" id="cd18578">
    <property type="entry name" value="ABC_6TM_Pgp_ABCB1_D2_like"/>
    <property type="match status" value="1"/>
</dbReference>
<dbReference type="SUPFAM" id="SSF90123">
    <property type="entry name" value="ABC transporter transmembrane region"/>
    <property type="match status" value="2"/>
</dbReference>
<dbReference type="InterPro" id="IPR039421">
    <property type="entry name" value="Type_1_exporter"/>
</dbReference>
<dbReference type="EC" id="7.6.2.2" evidence="3"/>
<feature type="compositionally biased region" description="Basic residues" evidence="14">
    <location>
        <begin position="732"/>
        <end position="758"/>
    </location>
</feature>
<dbReference type="InterPro" id="IPR036640">
    <property type="entry name" value="ABC1_TM_sf"/>
</dbReference>
<keyword evidence="19" id="KW-1185">Reference proteome</keyword>
<protein>
    <recommendedName>
        <fullName evidence="3">ABC-type xenobiotic transporter</fullName>
        <ecNumber evidence="3">7.6.2.2</ecNumber>
    </recommendedName>
</protein>
<dbReference type="Proteomes" id="UP001292094">
    <property type="component" value="Unassembled WGS sequence"/>
</dbReference>
<evidence type="ECO:0000256" key="11">
    <source>
        <dbReference type="ARBA" id="ARBA00023136"/>
    </source>
</evidence>
<evidence type="ECO:0000256" key="10">
    <source>
        <dbReference type="ARBA" id="ARBA00022989"/>
    </source>
</evidence>
<evidence type="ECO:0000259" key="17">
    <source>
        <dbReference type="PROSITE" id="PS50929"/>
    </source>
</evidence>
<evidence type="ECO:0000256" key="12">
    <source>
        <dbReference type="ARBA" id="ARBA00023180"/>
    </source>
</evidence>
<evidence type="ECO:0000256" key="14">
    <source>
        <dbReference type="SAM" id="MobiDB-lite"/>
    </source>
</evidence>
<gene>
    <name evidence="18" type="ORF">Pmani_000523</name>
</gene>
<comment type="similarity">
    <text evidence="2">Belongs to the ABC transporter superfamily. ABCB family. Multidrug resistance exporter (TC 3.A.1.201) subfamily.</text>
</comment>
<keyword evidence="11 15" id="KW-0472">Membrane</keyword>
<comment type="subcellular location">
    <subcellularLocation>
        <location evidence="1">Membrane</location>
        <topology evidence="1">Multi-pass membrane protein</topology>
    </subcellularLocation>
</comment>
<feature type="transmembrane region" description="Helical" evidence="15">
    <location>
        <begin position="261"/>
        <end position="281"/>
    </location>
</feature>
<keyword evidence="6" id="KW-0677">Repeat</keyword>
<name>A0AAE1QQ03_9EUCA</name>
<dbReference type="InterPro" id="IPR017871">
    <property type="entry name" value="ABC_transporter-like_CS"/>
</dbReference>
<evidence type="ECO:0000256" key="2">
    <source>
        <dbReference type="ARBA" id="ARBA00007577"/>
    </source>
</evidence>
<keyword evidence="9" id="KW-1278">Translocase</keyword>
<feature type="transmembrane region" description="Helical" evidence="15">
    <location>
        <begin position="78"/>
        <end position="101"/>
    </location>
</feature>
<dbReference type="GO" id="GO:0097254">
    <property type="term" value="P:renal tubular secretion"/>
    <property type="evidence" value="ECO:0007669"/>
    <property type="project" value="UniProtKB-ARBA"/>
</dbReference>
<dbReference type="EMBL" id="JAWZYT010000033">
    <property type="protein sequence ID" value="KAK4329112.1"/>
    <property type="molecule type" value="Genomic_DNA"/>
</dbReference>
<keyword evidence="12" id="KW-0325">Glycoprotein</keyword>
<dbReference type="PROSITE" id="PS50929">
    <property type="entry name" value="ABC_TM1F"/>
    <property type="match status" value="2"/>
</dbReference>
<feature type="region of interest" description="Disordered" evidence="14">
    <location>
        <begin position="1"/>
        <end position="62"/>
    </location>
</feature>
<keyword evidence="4" id="KW-0813">Transport</keyword>
<evidence type="ECO:0000256" key="3">
    <source>
        <dbReference type="ARBA" id="ARBA00012191"/>
    </source>
</evidence>
<dbReference type="GO" id="GO:0005743">
    <property type="term" value="C:mitochondrial inner membrane"/>
    <property type="evidence" value="ECO:0007669"/>
    <property type="project" value="TreeGrafter"/>
</dbReference>
<keyword evidence="7" id="KW-0547">Nucleotide-binding</keyword>
<dbReference type="SUPFAM" id="SSF52540">
    <property type="entry name" value="P-loop containing nucleoside triphosphate hydrolases"/>
    <property type="match status" value="2"/>
</dbReference>
<feature type="compositionally biased region" description="Acidic residues" evidence="14">
    <location>
        <begin position="762"/>
        <end position="771"/>
    </location>
</feature>
<accession>A0AAE1QQ03</accession>
<sequence>MGAKTEDNINGTNTTGTYNVKNGVSDTKINMMPDGDDSKKKGKKKKDKEKEGDEEDENKLPPVPMSQLFRYANGKEKCLTLLGFIAALIAGLCMPALFILFGDVTNSFVYQEMINSLDNNSIGYAWEMFPQLENLSLEDTRSNLTVLLDVDDFFQDIVRFGIGTFVIAAIQLVCGYIFVTTMNYAAEGQVYRLRGNFLKSILRQEIGWFDTHQTNDFASRVTEDLNKMQEGIGEKVGMFAFFMTIFVASIINAFIHGWELTLIILSAFPVLGITTGVIAKIQSNLSSVELKEYARAGSIAEEVLSSVRTVLSFGGEHKEVERYEANLVHAQRAGVKRGLMTGVGMGMMWLIIYAAYALAFWYGTGLILDSRKGDGDYDPGKLLIVFFSVLMGAMNVGQASPYMEAFSVARGAAAAIFDIVERKSAIDPTSNDGHKPNTVTGNIELRNVHFSYPSRPDVPILRGINLKVEPGQTVALVGSSGCGKSTCIQLVQRFYDPGQGSVLVDGQDVKSLNLGWVRDQIGVVGQEPVLFATTIAENIRYGREGVSKADIEAAAQEANAHYFIMKLPKQYETQVGERGAQISGGQKQRIAIARALVRQPRILLLDEATSALDNQSEAVVQQALDKVRLGRTTMVVAHRLTTIRTADKIVVFDEGQIVEEGSHQDLMALRGHYYKLVTAQLTPEQLNKAHDDLRSGEDSTDSDAVSDISQSLVDELVNMPPVALSRAPSVRRSIRRRSSTRSSKRRSRRTKKKTTHNKKEKDDDDEDDDYDPVPVTDILKMNSSEWPYIVGGIIGSAVQGVTIPLYAVMFGDVLGSLATTDEETAKKEANLYSILFLVIGIIAAFSMFLQAYMFSLSGELLTSRLRKLTFAAMLKQEMGWFDETKNSVGALCSRLSGDAAAVQGATGSRVGTVVQAITTLGTSTIMVLVFDWRLGLVSLPFIPFVLAAVYLQAKILMGQSVTESKILQDAGKIAIESITNIRTVASLHKEQHFAKMYSDALYGPHKEALKKSHLRGFTFGFAQCVPFMAYATTILYGGHLVDVGIITYDIVFKVAEALILGTMMVGQAVAFAPNYSKAKVAAGHIFKLLQRRPAIDSSPGVGLRLSGPISKVEMTEGQFAYPTRPDTAILKGLSLQVGLGKTLALVGASGCGKSTIISLLERFYDLNDGTLNINDQDIQAVNIGWTRGELGLVSQEPVLFDITIAENIAYGDNTRTVTQHEITEAAKQANIHTFIESLPEKYRTRVGSKGTQLSGGQKQRIAIARALIRNPSVLLLDEATSALDTESEKVVQEALEKAQAGRTSIVIAHRLSTIQGADTIAVVDGGTVVETGTHTQLMDMKGHYYSLYQTNR</sequence>
<dbReference type="Gene3D" id="3.40.50.300">
    <property type="entry name" value="P-loop containing nucleotide triphosphate hydrolases"/>
    <property type="match status" value="2"/>
</dbReference>
<dbReference type="CDD" id="cd03249">
    <property type="entry name" value="ABC_MTABC3_MDL1_MDL2"/>
    <property type="match status" value="2"/>
</dbReference>
<feature type="transmembrane region" description="Helical" evidence="15">
    <location>
        <begin position="936"/>
        <end position="957"/>
    </location>
</feature>
<dbReference type="CDD" id="cd18577">
    <property type="entry name" value="ABC_6TM_Pgp_ABCB1_D1_like"/>
    <property type="match status" value="1"/>
</dbReference>
<evidence type="ECO:0000256" key="4">
    <source>
        <dbReference type="ARBA" id="ARBA00022448"/>
    </source>
</evidence>
<dbReference type="Pfam" id="PF00005">
    <property type="entry name" value="ABC_tran"/>
    <property type="match status" value="2"/>
</dbReference>
<dbReference type="GO" id="GO:0090374">
    <property type="term" value="P:oligopeptide export from mitochondrion"/>
    <property type="evidence" value="ECO:0007669"/>
    <property type="project" value="TreeGrafter"/>
</dbReference>
<keyword evidence="5 15" id="KW-0812">Transmembrane</keyword>
<evidence type="ECO:0000256" key="6">
    <source>
        <dbReference type="ARBA" id="ARBA00022737"/>
    </source>
</evidence>
<feature type="transmembrane region" description="Helical" evidence="15">
    <location>
        <begin position="831"/>
        <end position="854"/>
    </location>
</feature>
<evidence type="ECO:0000313" key="19">
    <source>
        <dbReference type="Proteomes" id="UP001292094"/>
    </source>
</evidence>
<evidence type="ECO:0000313" key="18">
    <source>
        <dbReference type="EMBL" id="KAK4329112.1"/>
    </source>
</evidence>
<feature type="compositionally biased region" description="Low complexity" evidence="14">
    <location>
        <begin position="8"/>
        <end position="23"/>
    </location>
</feature>
<dbReference type="FunFam" id="3.40.50.300:FF:000479">
    <property type="entry name" value="Multidrug resistance protein 1A"/>
    <property type="match status" value="2"/>
</dbReference>
<evidence type="ECO:0000256" key="9">
    <source>
        <dbReference type="ARBA" id="ARBA00022967"/>
    </source>
</evidence>
<comment type="catalytic activity">
    <reaction evidence="13">
        <text>ATP + H2O + xenobioticSide 1 = ADP + phosphate + xenobioticSide 2.</text>
        <dbReference type="EC" id="7.6.2.2"/>
    </reaction>
</comment>
<evidence type="ECO:0000256" key="1">
    <source>
        <dbReference type="ARBA" id="ARBA00004141"/>
    </source>
</evidence>
<evidence type="ECO:0000256" key="13">
    <source>
        <dbReference type="ARBA" id="ARBA00034018"/>
    </source>
</evidence>
<keyword evidence="10 15" id="KW-1133">Transmembrane helix</keyword>
<reference evidence="18" key="1">
    <citation type="submission" date="2023-11" db="EMBL/GenBank/DDBJ databases">
        <title>Genome assemblies of two species of porcelain crab, Petrolisthes cinctipes and Petrolisthes manimaculis (Anomura: Porcellanidae).</title>
        <authorList>
            <person name="Angst P."/>
        </authorList>
    </citation>
    <scope>NUCLEOTIDE SEQUENCE</scope>
    <source>
        <strain evidence="18">PB745_02</strain>
        <tissue evidence="18">Gill</tissue>
    </source>
</reference>
<feature type="domain" description="ABC transporter" evidence="16">
    <location>
        <begin position="1112"/>
        <end position="1350"/>
    </location>
</feature>
<keyword evidence="8" id="KW-0067">ATP-binding</keyword>
<dbReference type="PANTHER" id="PTHR43394:SF27">
    <property type="entry name" value="ATP-DEPENDENT TRANSLOCASE ABCB1-LIKE"/>
    <property type="match status" value="1"/>
</dbReference>
<dbReference type="SMART" id="SM00382">
    <property type="entry name" value="AAA"/>
    <property type="match status" value="2"/>
</dbReference>